<accession>A0A9W8GRK0</accession>
<organism evidence="1 2">
    <name type="scientific">Coemansia pectinata</name>
    <dbReference type="NCBI Taxonomy" id="1052879"/>
    <lineage>
        <taxon>Eukaryota</taxon>
        <taxon>Fungi</taxon>
        <taxon>Fungi incertae sedis</taxon>
        <taxon>Zoopagomycota</taxon>
        <taxon>Kickxellomycotina</taxon>
        <taxon>Kickxellomycetes</taxon>
        <taxon>Kickxellales</taxon>
        <taxon>Kickxellaceae</taxon>
        <taxon>Coemansia</taxon>
    </lineage>
</organism>
<protein>
    <submittedName>
        <fullName evidence="1">Uncharacterized protein</fullName>
    </submittedName>
</protein>
<sequence length="289" mass="32156">MIVSSVLSPPAQSPMLSAPDASASVAAPAYDETGFAVTHYVSALRTANAFTMPFDRLSQDIHTKNSEDPTEAACHWLASQLTYRPALTARKCIIYLEPRRTSPLYTAIERFFAASALRFGHTEAHMYHPHSSMTGFIDLPYASDLVTSITAHLDSLITNLSTAMPVLLGVNTARDYPHPGTHKIEAKFNTPAVFRDIVNTVQKLVPQARIRPKKIAHISLAYYNKHVQTDNRIEDTAAADIHELAQSLLSPLLDNPADNKWDIAFYELAFESSALHIPHRFNQIARWHL</sequence>
<dbReference type="Proteomes" id="UP001140011">
    <property type="component" value="Unassembled WGS sequence"/>
</dbReference>
<reference evidence="1" key="1">
    <citation type="submission" date="2022-07" db="EMBL/GenBank/DDBJ databases">
        <title>Phylogenomic reconstructions and comparative analyses of Kickxellomycotina fungi.</title>
        <authorList>
            <person name="Reynolds N.K."/>
            <person name="Stajich J.E."/>
            <person name="Barry K."/>
            <person name="Grigoriev I.V."/>
            <person name="Crous P."/>
            <person name="Smith M.E."/>
        </authorList>
    </citation>
    <scope>NUCLEOTIDE SEQUENCE</scope>
    <source>
        <strain evidence="1">BCRC 34297</strain>
    </source>
</reference>
<evidence type="ECO:0000313" key="1">
    <source>
        <dbReference type="EMBL" id="KAJ2750427.1"/>
    </source>
</evidence>
<gene>
    <name evidence="1" type="ORF">GGI19_005114</name>
</gene>
<dbReference type="OrthoDB" id="2110229at2759"/>
<comment type="caution">
    <text evidence="1">The sequence shown here is derived from an EMBL/GenBank/DDBJ whole genome shotgun (WGS) entry which is preliminary data.</text>
</comment>
<proteinExistence type="predicted"/>
<name>A0A9W8GRK0_9FUNG</name>
<keyword evidence="2" id="KW-1185">Reference proteome</keyword>
<dbReference type="EMBL" id="JANBUH010000564">
    <property type="protein sequence ID" value="KAJ2750427.1"/>
    <property type="molecule type" value="Genomic_DNA"/>
</dbReference>
<dbReference type="AlphaFoldDB" id="A0A9W8GRK0"/>
<evidence type="ECO:0000313" key="2">
    <source>
        <dbReference type="Proteomes" id="UP001140011"/>
    </source>
</evidence>